<dbReference type="Proteomes" id="UP000298138">
    <property type="component" value="Unassembled WGS sequence"/>
</dbReference>
<dbReference type="AlphaFoldDB" id="A0A4V3SHJ8"/>
<dbReference type="PANTHER" id="PTHR10920">
    <property type="entry name" value="RIBOSOMAL RNA METHYLTRANSFERASE"/>
    <property type="match status" value="1"/>
</dbReference>
<dbReference type="OrthoDB" id="20105at2759"/>
<dbReference type="InterPro" id="IPR015507">
    <property type="entry name" value="rRNA-MeTfrase_E"/>
</dbReference>
<evidence type="ECO:0000256" key="4">
    <source>
        <dbReference type="ARBA" id="ARBA00022679"/>
    </source>
</evidence>
<dbReference type="FunCoup" id="A0A4V3SHJ8">
    <property type="interactions" value="15"/>
</dbReference>
<comment type="similarity">
    <text evidence="1">Belongs to the class I-like SAM-binding methyltransferase superfamily. RNA methyltransferase RlmE family.</text>
</comment>
<evidence type="ECO:0000256" key="3">
    <source>
        <dbReference type="ARBA" id="ARBA00022603"/>
    </source>
</evidence>
<keyword evidence="9" id="KW-1185">Reference proteome</keyword>
<name>A0A4V3SHJ8_9PEZI</name>
<reference evidence="8 9" key="1">
    <citation type="submission" date="2019-04" db="EMBL/GenBank/DDBJ databases">
        <title>Comparative genomics and transcriptomics to analyze fruiting body development in filamentous ascomycetes.</title>
        <authorList>
            <consortium name="DOE Joint Genome Institute"/>
            <person name="Lutkenhaus R."/>
            <person name="Traeger S."/>
            <person name="Breuer J."/>
            <person name="Kuo A."/>
            <person name="Lipzen A."/>
            <person name="Pangilinan J."/>
            <person name="Dilworth D."/>
            <person name="Sandor L."/>
            <person name="Poggeler S."/>
            <person name="Barry K."/>
            <person name="Grigoriev I.V."/>
            <person name="Nowrousian M."/>
        </authorList>
    </citation>
    <scope>NUCLEOTIDE SEQUENCE [LARGE SCALE GENOMIC DNA]</scope>
    <source>
        <strain evidence="8 9">CBS 389.68</strain>
    </source>
</reference>
<evidence type="ECO:0000256" key="1">
    <source>
        <dbReference type="ARBA" id="ARBA00009258"/>
    </source>
</evidence>
<evidence type="ECO:0000313" key="9">
    <source>
        <dbReference type="Proteomes" id="UP000298138"/>
    </source>
</evidence>
<evidence type="ECO:0000313" key="8">
    <source>
        <dbReference type="EMBL" id="TGZ76514.1"/>
    </source>
</evidence>
<sequence>MFAAAPRVFRSFTRALVHGTPWSAPQCLHAQAAAAAIRHNSHSSTIWKTRQQKDPYRKKADVKDLRSRAAFKLYEIHDKYRIFRRGQTVVDLGYAPGSWSQVAAEQVAPRGRVLGVDLIPALPPKGVSTLQGDFLSPSIQASIKEWLADSDRGRPLVHTSPVAEQSYLERERREAEEYENVHGRRYLEENDQPGSKMVDIVLSDMWEPWPLTDGLWKRSLTAPYNRLMNTSGIRFKDHAGSMDLCNAALHFALDVLKPDGHFVCKFYAGQEDKVLEQKLKKCFAKVHREKPNSSRPESREAYFVALRLKRGACREWLKEWEPEQEKFGPSEEDEEDY</sequence>
<dbReference type="InParanoid" id="A0A4V3SHJ8"/>
<dbReference type="GO" id="GO:0008650">
    <property type="term" value="F:rRNA (uridine-2'-O-)-methyltransferase activity"/>
    <property type="evidence" value="ECO:0007669"/>
    <property type="project" value="TreeGrafter"/>
</dbReference>
<organism evidence="8 9">
    <name type="scientific">Ascodesmis nigricans</name>
    <dbReference type="NCBI Taxonomy" id="341454"/>
    <lineage>
        <taxon>Eukaryota</taxon>
        <taxon>Fungi</taxon>
        <taxon>Dikarya</taxon>
        <taxon>Ascomycota</taxon>
        <taxon>Pezizomycotina</taxon>
        <taxon>Pezizomycetes</taxon>
        <taxon>Pezizales</taxon>
        <taxon>Ascodesmidaceae</taxon>
        <taxon>Ascodesmis</taxon>
    </lineage>
</organism>
<keyword evidence="5" id="KW-0949">S-adenosyl-L-methionine</keyword>
<dbReference type="Gene3D" id="3.40.50.150">
    <property type="entry name" value="Vaccinia Virus protein VP39"/>
    <property type="match status" value="1"/>
</dbReference>
<dbReference type="InterPro" id="IPR002877">
    <property type="entry name" value="RNA_MeTrfase_FtsJ_dom"/>
</dbReference>
<dbReference type="EMBL" id="ML220175">
    <property type="protein sequence ID" value="TGZ76514.1"/>
    <property type="molecule type" value="Genomic_DNA"/>
</dbReference>
<keyword evidence="3 8" id="KW-0489">Methyltransferase</keyword>
<dbReference type="InterPro" id="IPR050082">
    <property type="entry name" value="RNA_methyltr_RlmE"/>
</dbReference>
<dbReference type="GO" id="GO:0005739">
    <property type="term" value="C:mitochondrion"/>
    <property type="evidence" value="ECO:0007669"/>
    <property type="project" value="TreeGrafter"/>
</dbReference>
<dbReference type="SUPFAM" id="SSF53335">
    <property type="entry name" value="S-adenosyl-L-methionine-dependent methyltransferases"/>
    <property type="match status" value="1"/>
</dbReference>
<dbReference type="Pfam" id="PF01728">
    <property type="entry name" value="FtsJ"/>
    <property type="match status" value="1"/>
</dbReference>
<evidence type="ECO:0000256" key="2">
    <source>
        <dbReference type="ARBA" id="ARBA00022552"/>
    </source>
</evidence>
<dbReference type="InterPro" id="IPR029063">
    <property type="entry name" value="SAM-dependent_MTases_sf"/>
</dbReference>
<evidence type="ECO:0000259" key="7">
    <source>
        <dbReference type="Pfam" id="PF01728"/>
    </source>
</evidence>
<evidence type="ECO:0000256" key="6">
    <source>
        <dbReference type="ARBA" id="ARBA00041184"/>
    </source>
</evidence>
<gene>
    <name evidence="8" type="ORF">EX30DRAFT_324599</name>
</gene>
<feature type="domain" description="Ribosomal RNA methyltransferase FtsJ" evidence="7">
    <location>
        <begin position="66"/>
        <end position="307"/>
    </location>
</feature>
<evidence type="ECO:0000256" key="5">
    <source>
        <dbReference type="ARBA" id="ARBA00022691"/>
    </source>
</evidence>
<accession>A0A4V3SHJ8</accession>
<keyword evidence="4 8" id="KW-0808">Transferase</keyword>
<protein>
    <recommendedName>
        <fullName evidence="6">rRNA methyltransferase 2, mitochondrial</fullName>
    </recommendedName>
</protein>
<dbReference type="PANTHER" id="PTHR10920:SF18">
    <property type="entry name" value="RRNA METHYLTRANSFERASE 2, MITOCHONDRIAL"/>
    <property type="match status" value="1"/>
</dbReference>
<keyword evidence="2" id="KW-0698">rRNA processing</keyword>
<dbReference type="STRING" id="341454.A0A4V3SHJ8"/>
<dbReference type="HAMAP" id="MF_01547">
    <property type="entry name" value="RNA_methyltr_E"/>
    <property type="match status" value="1"/>
</dbReference>
<proteinExistence type="inferred from homology"/>